<evidence type="ECO:0000313" key="1">
    <source>
        <dbReference type="EMBL" id="KAA0598457.1"/>
    </source>
</evidence>
<organism evidence="1 2">
    <name type="scientific">Azospirillum lipoferum</name>
    <dbReference type="NCBI Taxonomy" id="193"/>
    <lineage>
        <taxon>Bacteria</taxon>
        <taxon>Pseudomonadati</taxon>
        <taxon>Pseudomonadota</taxon>
        <taxon>Alphaproteobacteria</taxon>
        <taxon>Rhodospirillales</taxon>
        <taxon>Azospirillaceae</taxon>
        <taxon>Azospirillum</taxon>
    </lineage>
</organism>
<gene>
    <name evidence="1" type="ORF">FZ942_05075</name>
</gene>
<reference evidence="1 2" key="1">
    <citation type="submission" date="2019-08" db="EMBL/GenBank/DDBJ databases">
        <authorList>
            <person name="Grouzdev D."/>
            <person name="Tikhonova E."/>
            <person name="Kravchenko I."/>
        </authorList>
    </citation>
    <scope>NUCLEOTIDE SEQUENCE [LARGE SCALE GENOMIC DNA]</scope>
    <source>
        <strain evidence="1 2">59b</strain>
    </source>
</reference>
<dbReference type="OrthoDB" id="423107at2"/>
<keyword evidence="2" id="KW-1185">Reference proteome</keyword>
<evidence type="ECO:0000313" key="2">
    <source>
        <dbReference type="Proteomes" id="UP000324927"/>
    </source>
</evidence>
<protein>
    <submittedName>
        <fullName evidence="1">Tetratricopeptide repeat protein</fullName>
    </submittedName>
</protein>
<sequence>MTPDQAESIYRQGLIAAQAGRWADAQELIAQAITARPGVPVWWATYGLVLESRSDLPGAAQAFAGALNLDGDLAMAMDGLLAVAETLAAAGHADLAEGIYCRALALTPGTPAAFVKASALLLVQGLDPSKLLRRAALLQPERHA</sequence>
<dbReference type="SUPFAM" id="SSF48452">
    <property type="entry name" value="TPR-like"/>
    <property type="match status" value="1"/>
</dbReference>
<dbReference type="RefSeq" id="WP_149230034.1">
    <property type="nucleotide sequence ID" value="NZ_JALJXJ010000002.1"/>
</dbReference>
<dbReference type="Proteomes" id="UP000324927">
    <property type="component" value="Unassembled WGS sequence"/>
</dbReference>
<comment type="caution">
    <text evidence="1">The sequence shown here is derived from an EMBL/GenBank/DDBJ whole genome shotgun (WGS) entry which is preliminary data.</text>
</comment>
<dbReference type="AlphaFoldDB" id="A0A5A9GVJ0"/>
<proteinExistence type="predicted"/>
<dbReference type="InterPro" id="IPR011990">
    <property type="entry name" value="TPR-like_helical_dom_sf"/>
</dbReference>
<name>A0A5A9GVJ0_AZOLI</name>
<dbReference type="Gene3D" id="1.25.40.10">
    <property type="entry name" value="Tetratricopeptide repeat domain"/>
    <property type="match status" value="1"/>
</dbReference>
<accession>A0A5A9GVJ0</accession>
<dbReference type="EMBL" id="VTTN01000001">
    <property type="protein sequence ID" value="KAA0598457.1"/>
    <property type="molecule type" value="Genomic_DNA"/>
</dbReference>